<proteinExistence type="inferred from homology"/>
<keyword evidence="1" id="KW-0233">DNA recombination</keyword>
<keyword evidence="1" id="KW-0347">Helicase</keyword>
<dbReference type="GO" id="GO:0006281">
    <property type="term" value="P:DNA repair"/>
    <property type="evidence" value="ECO:0007669"/>
    <property type="project" value="UniProtKB-KW"/>
</dbReference>
<comment type="catalytic activity">
    <reaction evidence="1">
        <text>ATP + H2O = ADP + phosphate + H(+)</text>
        <dbReference type="Rhea" id="RHEA:13065"/>
        <dbReference type="ChEBI" id="CHEBI:15377"/>
        <dbReference type="ChEBI" id="CHEBI:15378"/>
        <dbReference type="ChEBI" id="CHEBI:30616"/>
        <dbReference type="ChEBI" id="CHEBI:43474"/>
        <dbReference type="ChEBI" id="CHEBI:456216"/>
        <dbReference type="EC" id="5.6.2.3"/>
    </reaction>
</comment>
<dbReference type="GeneID" id="64592779"/>
<dbReference type="Proteomes" id="UP000719766">
    <property type="component" value="Unassembled WGS sequence"/>
</dbReference>
<keyword evidence="1" id="KW-0234">DNA repair</keyword>
<accession>A0A9P7A8G1</accession>
<keyword evidence="1" id="KW-0378">Hydrolase</keyword>
<dbReference type="GO" id="GO:0006310">
    <property type="term" value="P:DNA recombination"/>
    <property type="evidence" value="ECO:0007669"/>
    <property type="project" value="UniProtKB-KW"/>
</dbReference>
<dbReference type="EMBL" id="JABBWE010000152">
    <property type="protein sequence ID" value="KAG1784389.1"/>
    <property type="molecule type" value="Genomic_DNA"/>
</dbReference>
<keyword evidence="4" id="KW-1185">Reference proteome</keyword>
<evidence type="ECO:0000256" key="1">
    <source>
        <dbReference type="RuleBase" id="RU363044"/>
    </source>
</evidence>
<dbReference type="RefSeq" id="XP_041151874.1">
    <property type="nucleotide sequence ID" value="XM_041299015.1"/>
</dbReference>
<dbReference type="AlphaFoldDB" id="A0A9P7A8G1"/>
<dbReference type="EC" id="5.6.2.3" evidence="1"/>
<dbReference type="GO" id="GO:0005524">
    <property type="term" value="F:ATP binding"/>
    <property type="evidence" value="ECO:0007669"/>
    <property type="project" value="UniProtKB-KW"/>
</dbReference>
<feature type="non-terminal residue" evidence="3">
    <location>
        <position position="117"/>
    </location>
</feature>
<dbReference type="InterPro" id="IPR010285">
    <property type="entry name" value="DNA_helicase_pif1-like_DEAD"/>
</dbReference>
<evidence type="ECO:0000313" key="4">
    <source>
        <dbReference type="Proteomes" id="UP000719766"/>
    </source>
</evidence>
<name>A0A9P7A8G1_9AGAM</name>
<dbReference type="Gene3D" id="3.40.50.300">
    <property type="entry name" value="P-loop containing nucleotide triphosphate hydrolases"/>
    <property type="match status" value="1"/>
</dbReference>
<sequence>MEKDADITSIYYKPEITDSQKECILTDIIQEFKLSDNAEQEMCLRIIGEHFIHGNIKQLLMFITGIGGSGKSHVIRATVEMFRRCGAPEKLTLSAPTGSAAVLIDGYTIHALTFLPK</sequence>
<dbReference type="GO" id="GO:0000723">
    <property type="term" value="P:telomere maintenance"/>
    <property type="evidence" value="ECO:0007669"/>
    <property type="project" value="InterPro"/>
</dbReference>
<comment type="similarity">
    <text evidence="1">Belongs to the helicase family.</text>
</comment>
<gene>
    <name evidence="3" type="ORF">HD556DRAFT_1251406</name>
</gene>
<dbReference type="Pfam" id="PF05970">
    <property type="entry name" value="PIF1"/>
    <property type="match status" value="1"/>
</dbReference>
<dbReference type="OrthoDB" id="432234at2759"/>
<comment type="caution">
    <text evidence="3">The sequence shown here is derived from an EMBL/GenBank/DDBJ whole genome shotgun (WGS) entry which is preliminary data.</text>
</comment>
<dbReference type="PANTHER" id="PTHR47642">
    <property type="entry name" value="ATP-DEPENDENT DNA HELICASE"/>
    <property type="match status" value="1"/>
</dbReference>
<dbReference type="GO" id="GO:0016787">
    <property type="term" value="F:hydrolase activity"/>
    <property type="evidence" value="ECO:0007669"/>
    <property type="project" value="UniProtKB-KW"/>
</dbReference>
<keyword evidence="1" id="KW-0227">DNA damage</keyword>
<feature type="domain" description="DNA helicase Pif1-like DEAD-box helicase" evidence="2">
    <location>
        <begin position="37"/>
        <end position="113"/>
    </location>
</feature>
<keyword evidence="1" id="KW-0067">ATP-binding</keyword>
<comment type="cofactor">
    <cofactor evidence="1">
        <name>Mg(2+)</name>
        <dbReference type="ChEBI" id="CHEBI:18420"/>
    </cofactor>
</comment>
<dbReference type="GO" id="GO:0043139">
    <property type="term" value="F:5'-3' DNA helicase activity"/>
    <property type="evidence" value="ECO:0007669"/>
    <property type="project" value="UniProtKB-EC"/>
</dbReference>
<organism evidence="3 4">
    <name type="scientific">Suillus plorans</name>
    <dbReference type="NCBI Taxonomy" id="116603"/>
    <lineage>
        <taxon>Eukaryota</taxon>
        <taxon>Fungi</taxon>
        <taxon>Dikarya</taxon>
        <taxon>Basidiomycota</taxon>
        <taxon>Agaricomycotina</taxon>
        <taxon>Agaricomycetes</taxon>
        <taxon>Agaricomycetidae</taxon>
        <taxon>Boletales</taxon>
        <taxon>Suillineae</taxon>
        <taxon>Suillaceae</taxon>
        <taxon>Suillus</taxon>
    </lineage>
</organism>
<keyword evidence="1" id="KW-0547">Nucleotide-binding</keyword>
<dbReference type="InterPro" id="IPR027417">
    <property type="entry name" value="P-loop_NTPase"/>
</dbReference>
<protein>
    <recommendedName>
        <fullName evidence="1">ATP-dependent DNA helicase</fullName>
        <ecNumber evidence="1">5.6.2.3</ecNumber>
    </recommendedName>
</protein>
<reference evidence="3" key="1">
    <citation type="journal article" date="2020" name="New Phytol.">
        <title>Comparative genomics reveals dynamic genome evolution in host specialist ectomycorrhizal fungi.</title>
        <authorList>
            <person name="Lofgren L.A."/>
            <person name="Nguyen N.H."/>
            <person name="Vilgalys R."/>
            <person name="Ruytinx J."/>
            <person name="Liao H.L."/>
            <person name="Branco S."/>
            <person name="Kuo A."/>
            <person name="LaButti K."/>
            <person name="Lipzen A."/>
            <person name="Andreopoulos W."/>
            <person name="Pangilinan J."/>
            <person name="Riley R."/>
            <person name="Hundley H."/>
            <person name="Na H."/>
            <person name="Barry K."/>
            <person name="Grigoriev I.V."/>
            <person name="Stajich J.E."/>
            <person name="Kennedy P.G."/>
        </authorList>
    </citation>
    <scope>NUCLEOTIDE SEQUENCE</scope>
    <source>
        <strain evidence="3">S12</strain>
    </source>
</reference>
<dbReference type="InterPro" id="IPR051055">
    <property type="entry name" value="PIF1_helicase"/>
</dbReference>
<evidence type="ECO:0000259" key="2">
    <source>
        <dbReference type="Pfam" id="PF05970"/>
    </source>
</evidence>
<evidence type="ECO:0000313" key="3">
    <source>
        <dbReference type="EMBL" id="KAG1784389.1"/>
    </source>
</evidence>
<dbReference type="SUPFAM" id="SSF52540">
    <property type="entry name" value="P-loop containing nucleoside triphosphate hydrolases"/>
    <property type="match status" value="1"/>
</dbReference>